<sequence length="312" mass="32892">MSDSSNEPTTEHARDGPDATNTAGARGAGSLTTSAAAGSTTREPVPDGGPQVGAVEGKPDTVLRVDDLQKSFGGLTATDHATFEVKRGTITGLIGPNGAGKSTLFNLISGFYEPDGGSVTVNGTDVTGLEPYQVADHGLIRTFQTPRKLEGMTVREAMLVGPRNQPGESFITLFTSPSTVAESEAANLAEAERILEEFEIDHLATQPATDISGGQMKLVELARAMLADPEVLLLDEPVAGVNPTLAKKLKTQIRRLHREGTTFVLIEHDMEFVMDLADPIIVLDQGSVLTEGTPEGVRNDERVISAYLGGGV</sequence>
<dbReference type="CDD" id="cd03219">
    <property type="entry name" value="ABC_Mj1267_LivG_branched"/>
    <property type="match status" value="1"/>
</dbReference>
<evidence type="ECO:0000256" key="3">
    <source>
        <dbReference type="ARBA" id="ARBA00022741"/>
    </source>
</evidence>
<dbReference type="Pfam" id="PF00005">
    <property type="entry name" value="ABC_tran"/>
    <property type="match status" value="1"/>
</dbReference>
<accession>A0ABD5S872</accession>
<comment type="function">
    <text evidence="6">Probable component of a branched-chain amino-acid transport system.</text>
</comment>
<keyword evidence="2" id="KW-0813">Transport</keyword>
<dbReference type="SMART" id="SM00382">
    <property type="entry name" value="AAA"/>
    <property type="match status" value="1"/>
</dbReference>
<dbReference type="PANTHER" id="PTHR45772:SF9">
    <property type="entry name" value="CONSERVED COMPONENT OF ABC TRANSPORTER FOR NATURAL AMINO ACIDS"/>
    <property type="match status" value="1"/>
</dbReference>
<evidence type="ECO:0000256" key="4">
    <source>
        <dbReference type="ARBA" id="ARBA00022840"/>
    </source>
</evidence>
<dbReference type="RefSeq" id="WP_379779692.1">
    <property type="nucleotide sequence ID" value="NZ_JBHSWW010000037.1"/>
</dbReference>
<proteinExistence type="inferred from homology"/>
<evidence type="ECO:0000256" key="8">
    <source>
        <dbReference type="SAM" id="MobiDB-lite"/>
    </source>
</evidence>
<dbReference type="PANTHER" id="PTHR45772">
    <property type="entry name" value="CONSERVED COMPONENT OF ABC TRANSPORTER FOR NATURAL AMINO ACIDS-RELATED"/>
    <property type="match status" value="1"/>
</dbReference>
<dbReference type="InterPro" id="IPR003593">
    <property type="entry name" value="AAA+_ATPase"/>
</dbReference>
<dbReference type="Proteomes" id="UP001596442">
    <property type="component" value="Unassembled WGS sequence"/>
</dbReference>
<dbReference type="GO" id="GO:0006865">
    <property type="term" value="P:amino acid transport"/>
    <property type="evidence" value="ECO:0007669"/>
    <property type="project" value="UniProtKB-KW"/>
</dbReference>
<dbReference type="InterPro" id="IPR032823">
    <property type="entry name" value="BCA_ABC_TP_C"/>
</dbReference>
<keyword evidence="3" id="KW-0547">Nucleotide-binding</keyword>
<comment type="similarity">
    <text evidence="1">Belongs to the ABC transporter superfamily.</text>
</comment>
<evidence type="ECO:0000256" key="7">
    <source>
        <dbReference type="ARBA" id="ARBA00072811"/>
    </source>
</evidence>
<evidence type="ECO:0000256" key="6">
    <source>
        <dbReference type="ARBA" id="ARBA00056071"/>
    </source>
</evidence>
<protein>
    <recommendedName>
        <fullName evidence="7">Probable branched-chain amino acid transport ATP-binding protein LivG</fullName>
    </recommendedName>
</protein>
<organism evidence="10 11">
    <name type="scientific">Halorubrum tibetense</name>
    <dbReference type="NCBI Taxonomy" id="175631"/>
    <lineage>
        <taxon>Archaea</taxon>
        <taxon>Methanobacteriati</taxon>
        <taxon>Methanobacteriota</taxon>
        <taxon>Stenosarchaea group</taxon>
        <taxon>Halobacteria</taxon>
        <taxon>Halobacteriales</taxon>
        <taxon>Haloferacaceae</taxon>
        <taxon>Halorubrum</taxon>
    </lineage>
</organism>
<dbReference type="Pfam" id="PF12399">
    <property type="entry name" value="BCA_ABC_TP_C"/>
    <property type="match status" value="1"/>
</dbReference>
<dbReference type="SUPFAM" id="SSF52540">
    <property type="entry name" value="P-loop containing nucleoside triphosphate hydrolases"/>
    <property type="match status" value="1"/>
</dbReference>
<dbReference type="InterPro" id="IPR027417">
    <property type="entry name" value="P-loop_NTPase"/>
</dbReference>
<dbReference type="PROSITE" id="PS50893">
    <property type="entry name" value="ABC_TRANSPORTER_2"/>
    <property type="match status" value="1"/>
</dbReference>
<dbReference type="PROSITE" id="PS00211">
    <property type="entry name" value="ABC_TRANSPORTER_1"/>
    <property type="match status" value="1"/>
</dbReference>
<dbReference type="Gene3D" id="3.40.50.300">
    <property type="entry name" value="P-loop containing nucleotide triphosphate hydrolases"/>
    <property type="match status" value="1"/>
</dbReference>
<dbReference type="EMBL" id="JBHSWW010000037">
    <property type="protein sequence ID" value="MFC6752728.1"/>
    <property type="molecule type" value="Genomic_DNA"/>
</dbReference>
<keyword evidence="4 10" id="KW-0067">ATP-binding</keyword>
<reference evidence="10 11" key="1">
    <citation type="journal article" date="2019" name="Int. J. Syst. Evol. Microbiol.">
        <title>The Global Catalogue of Microorganisms (GCM) 10K type strain sequencing project: providing services to taxonomists for standard genome sequencing and annotation.</title>
        <authorList>
            <consortium name="The Broad Institute Genomics Platform"/>
            <consortium name="The Broad Institute Genome Sequencing Center for Infectious Disease"/>
            <person name="Wu L."/>
            <person name="Ma J."/>
        </authorList>
    </citation>
    <scope>NUCLEOTIDE SEQUENCE [LARGE SCALE GENOMIC DNA]</scope>
    <source>
        <strain evidence="10 11">CGMCC 1.3239</strain>
    </source>
</reference>
<evidence type="ECO:0000313" key="10">
    <source>
        <dbReference type="EMBL" id="MFC6752728.1"/>
    </source>
</evidence>
<dbReference type="InterPro" id="IPR051120">
    <property type="entry name" value="ABC_AA/LPS_Transport"/>
</dbReference>
<dbReference type="FunFam" id="3.40.50.300:FF:000421">
    <property type="entry name" value="Branched-chain amino acid ABC transporter ATP-binding protein"/>
    <property type="match status" value="1"/>
</dbReference>
<gene>
    <name evidence="10" type="ORF">ACFQEU_04505</name>
</gene>
<evidence type="ECO:0000259" key="9">
    <source>
        <dbReference type="PROSITE" id="PS50893"/>
    </source>
</evidence>
<dbReference type="GO" id="GO:0005524">
    <property type="term" value="F:ATP binding"/>
    <property type="evidence" value="ECO:0007669"/>
    <property type="project" value="UniProtKB-KW"/>
</dbReference>
<feature type="region of interest" description="Disordered" evidence="8">
    <location>
        <begin position="1"/>
        <end position="60"/>
    </location>
</feature>
<dbReference type="InterPro" id="IPR003439">
    <property type="entry name" value="ABC_transporter-like_ATP-bd"/>
</dbReference>
<evidence type="ECO:0000256" key="2">
    <source>
        <dbReference type="ARBA" id="ARBA00022448"/>
    </source>
</evidence>
<evidence type="ECO:0000256" key="5">
    <source>
        <dbReference type="ARBA" id="ARBA00022970"/>
    </source>
</evidence>
<feature type="compositionally biased region" description="Low complexity" evidence="8">
    <location>
        <begin position="22"/>
        <end position="41"/>
    </location>
</feature>
<evidence type="ECO:0000313" key="11">
    <source>
        <dbReference type="Proteomes" id="UP001596442"/>
    </source>
</evidence>
<keyword evidence="11" id="KW-1185">Reference proteome</keyword>
<name>A0ABD5S872_9EURY</name>
<dbReference type="InterPro" id="IPR017871">
    <property type="entry name" value="ABC_transporter-like_CS"/>
</dbReference>
<feature type="domain" description="ABC transporter" evidence="9">
    <location>
        <begin position="63"/>
        <end position="310"/>
    </location>
</feature>
<keyword evidence="5" id="KW-0029">Amino-acid transport</keyword>
<comment type="caution">
    <text evidence="10">The sequence shown here is derived from an EMBL/GenBank/DDBJ whole genome shotgun (WGS) entry which is preliminary data.</text>
</comment>
<dbReference type="AlphaFoldDB" id="A0ABD5S872"/>
<evidence type="ECO:0000256" key="1">
    <source>
        <dbReference type="ARBA" id="ARBA00005417"/>
    </source>
</evidence>